<dbReference type="GO" id="GO:0005524">
    <property type="term" value="F:ATP binding"/>
    <property type="evidence" value="ECO:0007669"/>
    <property type="project" value="UniProtKB-KW"/>
</dbReference>
<dbReference type="Proteomes" id="UP000779070">
    <property type="component" value="Unassembled WGS sequence"/>
</dbReference>
<comment type="caution">
    <text evidence="4">The sequence shown here is derived from an EMBL/GenBank/DDBJ whole genome shotgun (WGS) entry which is preliminary data.</text>
</comment>
<evidence type="ECO:0000256" key="1">
    <source>
        <dbReference type="ARBA" id="ARBA00022741"/>
    </source>
</evidence>
<evidence type="ECO:0000313" key="5">
    <source>
        <dbReference type="Proteomes" id="UP000779070"/>
    </source>
</evidence>
<evidence type="ECO:0000256" key="3">
    <source>
        <dbReference type="SAM" id="MobiDB-lite"/>
    </source>
</evidence>
<gene>
    <name evidence="4" type="ORF">JYA62_05180</name>
</gene>
<evidence type="ECO:0000256" key="2">
    <source>
        <dbReference type="ARBA" id="ARBA00022840"/>
    </source>
</evidence>
<feature type="region of interest" description="Disordered" evidence="3">
    <location>
        <begin position="195"/>
        <end position="222"/>
    </location>
</feature>
<dbReference type="InterPro" id="IPR027417">
    <property type="entry name" value="P-loop_NTPase"/>
</dbReference>
<protein>
    <submittedName>
        <fullName evidence="4">ATP-binding protein</fullName>
    </submittedName>
</protein>
<proteinExistence type="predicted"/>
<reference evidence="4 5" key="1">
    <citation type="submission" date="2021-02" db="EMBL/GenBank/DDBJ databases">
        <title>Draft Genome Sequences of 5 Vibrio neptunius Strains Isolated From of Bivalve Hatcheries.</title>
        <authorList>
            <person name="Galvis F."/>
            <person name="Barja J.L."/>
            <person name="Lemos M.L."/>
            <person name="Balado M."/>
        </authorList>
    </citation>
    <scope>NUCLEOTIDE SEQUENCE [LARGE SCALE GENOMIC DNA]</scope>
    <source>
        <strain evidence="4 5">PP-145.98</strain>
    </source>
</reference>
<keyword evidence="5" id="KW-1185">Reference proteome</keyword>
<keyword evidence="1" id="KW-0547">Nucleotide-binding</keyword>
<keyword evidence="2 4" id="KW-0067">ATP-binding</keyword>
<evidence type="ECO:0000313" key="4">
    <source>
        <dbReference type="EMBL" id="MBN3577060.1"/>
    </source>
</evidence>
<dbReference type="InterPro" id="IPR011990">
    <property type="entry name" value="TPR-like_helical_dom_sf"/>
</dbReference>
<organism evidence="4 5">
    <name type="scientific">Vibrio neptunius</name>
    <dbReference type="NCBI Taxonomy" id="170651"/>
    <lineage>
        <taxon>Bacteria</taxon>
        <taxon>Pseudomonadati</taxon>
        <taxon>Pseudomonadota</taxon>
        <taxon>Gammaproteobacteria</taxon>
        <taxon>Vibrionales</taxon>
        <taxon>Vibrionaceae</taxon>
        <taxon>Vibrio</taxon>
    </lineage>
</organism>
<dbReference type="RefSeq" id="WP_206377221.1">
    <property type="nucleotide sequence ID" value="NZ_CAWPTR010000128.1"/>
</dbReference>
<dbReference type="PANTHER" id="PTHR16305:SF28">
    <property type="entry name" value="GUANYLATE CYCLASE DOMAIN-CONTAINING PROTEIN"/>
    <property type="match status" value="1"/>
</dbReference>
<dbReference type="SUPFAM" id="SSF52540">
    <property type="entry name" value="P-loop containing nucleoside triphosphate hydrolases"/>
    <property type="match status" value="1"/>
</dbReference>
<dbReference type="Gene3D" id="3.40.50.300">
    <property type="entry name" value="P-loop containing nucleotide triphosphate hydrolases"/>
    <property type="match status" value="1"/>
</dbReference>
<sequence length="832" mass="94066">MRGSLSAVPCIYDGKKLYLTIQQILLNLSHRVTPYFRAIISTQGLSLQTDNLWYFNEAYIHEMSELALQLESATVLVSDELIEASLQCFSYADQAVVAGYKALLKRSDACFGKTQGRTHEIELFHYAIDKVERINEHCLLTFQGVQGIGKSHLLNVLSDMADQRRWKTVRVDFQLASSPSESLLTALQELRSGTAIDTSMQESNEHDSSIRKEPEQRRQSDNDPVCLLMDNFHLIDEHTLATLLRFIAMSYNETLLIGAAFLPTRTANHHVEAFSSVRVPMINMTLTPLLQQEMEKLSLEGFNVTTEVMNSVLERAQGNPSHFYQLLTSYSQNKIPNEVTLDLESKVDELPSEWQSVMSLISFWDGNVTSADIYAVSNPTPGVIEALLEKKLISLSSEKGIHLNHPFLNDVIQRRASHREKRAINLTIADYLASGDSSPCQETQRQLIGYYTKAEEWQQAAQLSLSFGRRCIESGDYNSAKHDLNTALENYQRLPNPEQWLELLFDIYLAQATVARTTKGWVSHSTVVAYQRCIELAKKLSCTFRHCISLSGLWVRQLMAMDFKLSEETANEMLSLAEQSNDTRCKSLAYSCLTNSQFWLAKHQAAICHAKASFDCYQKNVNKDFYTSIGINPIALAGCFGRLSATLCCCDEDIRFFQRFQSNISLENEPFSYAIVLQGEIWSAYHLKEFEQVITLSEQLLAIAAVNDFPFYTGIASLFKGWALFFTAPLDQETSLTLFEEGYQHWLASSGDQIAHSLYSLMKAELYCEVGRSEEAQDILQDGIAVALEKNEACYLSPMYALLGRLVDDDIDLVKRSHEIAHEQGARLFLNQ</sequence>
<feature type="compositionally biased region" description="Basic and acidic residues" evidence="3">
    <location>
        <begin position="203"/>
        <end position="221"/>
    </location>
</feature>
<dbReference type="Gene3D" id="1.25.40.10">
    <property type="entry name" value="Tetratricopeptide repeat domain"/>
    <property type="match status" value="1"/>
</dbReference>
<dbReference type="EMBL" id="JAFHLB010000004">
    <property type="protein sequence ID" value="MBN3577060.1"/>
    <property type="molecule type" value="Genomic_DNA"/>
</dbReference>
<name>A0ABS2ZXS7_9VIBR</name>
<accession>A0ABS2ZXS7</accession>
<dbReference type="PANTHER" id="PTHR16305">
    <property type="entry name" value="TESTICULAR SOLUBLE ADENYLYL CYCLASE"/>
    <property type="match status" value="1"/>
</dbReference>